<evidence type="ECO:0000256" key="1">
    <source>
        <dbReference type="SAM" id="MobiDB-lite"/>
    </source>
</evidence>
<comment type="caution">
    <text evidence="3">The sequence shown here is derived from an EMBL/GenBank/DDBJ whole genome shotgun (WGS) entry which is preliminary data.</text>
</comment>
<feature type="region of interest" description="Disordered" evidence="1">
    <location>
        <begin position="1"/>
        <end position="38"/>
    </location>
</feature>
<sequence>MTSNDNEPVTEGHSEGASTAAAADELSPRPENDSKGFWTRPQGVVAVVGGLISALAAITGLVFLLVPDWQPEPKPSMGLELVESDVVREKDIRAEISEDGSPAGAFNEKASTLSVTLRNTSDDPILITSAEAHFSSVKEVGCPYGAGVADLKALYDIRVPPLRRGAFTVKREFKYTVPPHSQERVGFSVGPERSWEGFLPLVYTFTLVLHPDHGASLIVPEATQLAPQSAADTVLGTARALAEREPYASVPTPACVRKQAAIVQKTVSAAKRPSPELREFSAELTRIAQRL</sequence>
<evidence type="ECO:0000313" key="4">
    <source>
        <dbReference type="Proteomes" id="UP001458415"/>
    </source>
</evidence>
<dbReference type="EMBL" id="JBEPCU010000446">
    <property type="protein sequence ID" value="MER6979865.1"/>
    <property type="molecule type" value="Genomic_DNA"/>
</dbReference>
<name>A0ABV1W6W0_9ACTN</name>
<proteinExistence type="predicted"/>
<keyword evidence="2" id="KW-0472">Membrane</keyword>
<evidence type="ECO:0000256" key="2">
    <source>
        <dbReference type="SAM" id="Phobius"/>
    </source>
</evidence>
<evidence type="ECO:0000313" key="3">
    <source>
        <dbReference type="EMBL" id="MER6979865.1"/>
    </source>
</evidence>
<dbReference type="Proteomes" id="UP001458415">
    <property type="component" value="Unassembled WGS sequence"/>
</dbReference>
<gene>
    <name evidence="3" type="ORF">ABT317_23575</name>
</gene>
<reference evidence="3 4" key="1">
    <citation type="submission" date="2024-06" db="EMBL/GenBank/DDBJ databases">
        <title>The Natural Products Discovery Center: Release of the First 8490 Sequenced Strains for Exploring Actinobacteria Biosynthetic Diversity.</title>
        <authorList>
            <person name="Kalkreuter E."/>
            <person name="Kautsar S.A."/>
            <person name="Yang D."/>
            <person name="Bader C.D."/>
            <person name="Teijaro C.N."/>
            <person name="Fluegel L."/>
            <person name="Davis C.M."/>
            <person name="Simpson J.R."/>
            <person name="Lauterbach L."/>
            <person name="Steele A.D."/>
            <person name="Gui C."/>
            <person name="Meng S."/>
            <person name="Li G."/>
            <person name="Viehrig K."/>
            <person name="Ye F."/>
            <person name="Su P."/>
            <person name="Kiefer A.F."/>
            <person name="Nichols A."/>
            <person name="Cepeda A.J."/>
            <person name="Yan W."/>
            <person name="Fan B."/>
            <person name="Jiang Y."/>
            <person name="Adhikari A."/>
            <person name="Zheng C.-J."/>
            <person name="Schuster L."/>
            <person name="Cowan T.M."/>
            <person name="Smanski M.J."/>
            <person name="Chevrette M.G."/>
            <person name="De Carvalho L.P.S."/>
            <person name="Shen B."/>
        </authorList>
    </citation>
    <scope>NUCLEOTIDE SEQUENCE [LARGE SCALE GENOMIC DNA]</scope>
    <source>
        <strain evidence="3 4">NPDC000634</strain>
    </source>
</reference>
<accession>A0ABV1W6W0</accession>
<keyword evidence="2" id="KW-1133">Transmembrane helix</keyword>
<evidence type="ECO:0008006" key="5">
    <source>
        <dbReference type="Google" id="ProtNLM"/>
    </source>
</evidence>
<keyword evidence="2" id="KW-0812">Transmembrane</keyword>
<protein>
    <recommendedName>
        <fullName evidence="5">DUF4352 domain-containing protein</fullName>
    </recommendedName>
</protein>
<dbReference type="RefSeq" id="WP_143668001.1">
    <property type="nucleotide sequence ID" value="NZ_MUBM01000025.1"/>
</dbReference>
<organism evidence="3 4">
    <name type="scientific">Streptomyces carpinensis</name>
    <dbReference type="NCBI Taxonomy" id="66369"/>
    <lineage>
        <taxon>Bacteria</taxon>
        <taxon>Bacillati</taxon>
        <taxon>Actinomycetota</taxon>
        <taxon>Actinomycetes</taxon>
        <taxon>Kitasatosporales</taxon>
        <taxon>Streptomycetaceae</taxon>
        <taxon>Streptomyces</taxon>
    </lineage>
</organism>
<keyword evidence="4" id="KW-1185">Reference proteome</keyword>
<feature type="transmembrane region" description="Helical" evidence="2">
    <location>
        <begin position="44"/>
        <end position="66"/>
    </location>
</feature>